<evidence type="ECO:0000256" key="1">
    <source>
        <dbReference type="ARBA" id="ARBA00004123"/>
    </source>
</evidence>
<proteinExistence type="inferred from homology"/>
<evidence type="ECO:0000313" key="6">
    <source>
        <dbReference type="EMBL" id="KAK2637777.1"/>
    </source>
</evidence>
<name>A0AAD9TKH5_9ROSI</name>
<dbReference type="GO" id="GO:0005634">
    <property type="term" value="C:nucleus"/>
    <property type="evidence" value="ECO:0007669"/>
    <property type="project" value="UniProtKB-SubCell"/>
</dbReference>
<dbReference type="EMBL" id="JANJYI010000008">
    <property type="protein sequence ID" value="KAK2637777.1"/>
    <property type="molecule type" value="Genomic_DNA"/>
</dbReference>
<dbReference type="Proteomes" id="UP001280121">
    <property type="component" value="Unassembled WGS sequence"/>
</dbReference>
<evidence type="ECO:0000313" key="7">
    <source>
        <dbReference type="Proteomes" id="UP001280121"/>
    </source>
</evidence>
<comment type="caution">
    <text evidence="6">The sequence shown here is derived from an EMBL/GenBank/DDBJ whole genome shotgun (WGS) entry which is preliminary data.</text>
</comment>
<dbReference type="Pfam" id="PF03638">
    <property type="entry name" value="TCR"/>
    <property type="match status" value="2"/>
</dbReference>
<dbReference type="InterPro" id="IPR044522">
    <property type="entry name" value="TSO1-like"/>
</dbReference>
<dbReference type="GO" id="GO:0003700">
    <property type="term" value="F:DNA-binding transcription factor activity"/>
    <property type="evidence" value="ECO:0007669"/>
    <property type="project" value="InterPro"/>
</dbReference>
<evidence type="ECO:0000256" key="4">
    <source>
        <dbReference type="SAM" id="MobiDB-lite"/>
    </source>
</evidence>
<evidence type="ECO:0000259" key="5">
    <source>
        <dbReference type="PROSITE" id="PS51634"/>
    </source>
</evidence>
<reference evidence="6" key="1">
    <citation type="journal article" date="2023" name="Plant J.">
        <title>Genome sequences and population genomics provide insights into the demographic history, inbreeding, and mutation load of two 'living fossil' tree species of Dipteronia.</title>
        <authorList>
            <person name="Feng Y."/>
            <person name="Comes H.P."/>
            <person name="Chen J."/>
            <person name="Zhu S."/>
            <person name="Lu R."/>
            <person name="Zhang X."/>
            <person name="Li P."/>
            <person name="Qiu J."/>
            <person name="Olsen K.M."/>
            <person name="Qiu Y."/>
        </authorList>
    </citation>
    <scope>NUCLEOTIDE SEQUENCE</scope>
    <source>
        <strain evidence="6">KIB01</strain>
    </source>
</reference>
<organism evidence="6 7">
    <name type="scientific">Dipteronia dyeriana</name>
    <dbReference type="NCBI Taxonomy" id="168575"/>
    <lineage>
        <taxon>Eukaryota</taxon>
        <taxon>Viridiplantae</taxon>
        <taxon>Streptophyta</taxon>
        <taxon>Embryophyta</taxon>
        <taxon>Tracheophyta</taxon>
        <taxon>Spermatophyta</taxon>
        <taxon>Magnoliopsida</taxon>
        <taxon>eudicotyledons</taxon>
        <taxon>Gunneridae</taxon>
        <taxon>Pentapetalae</taxon>
        <taxon>rosids</taxon>
        <taxon>malvids</taxon>
        <taxon>Sapindales</taxon>
        <taxon>Sapindaceae</taxon>
        <taxon>Hippocastanoideae</taxon>
        <taxon>Acereae</taxon>
        <taxon>Dipteronia</taxon>
    </lineage>
</organism>
<feature type="region of interest" description="Disordered" evidence="4">
    <location>
        <begin position="603"/>
        <end position="638"/>
    </location>
</feature>
<feature type="region of interest" description="Disordered" evidence="4">
    <location>
        <begin position="692"/>
        <end position="728"/>
    </location>
</feature>
<keyword evidence="3" id="KW-0539">Nucleus</keyword>
<dbReference type="PANTHER" id="PTHR46159:SF15">
    <property type="entry name" value="CRC DOMAIN-CONTAINING PROTEIN"/>
    <property type="match status" value="1"/>
</dbReference>
<feature type="compositionally biased region" description="Basic residues" evidence="4">
    <location>
        <begin position="717"/>
        <end position="728"/>
    </location>
</feature>
<dbReference type="PROSITE" id="PS51634">
    <property type="entry name" value="CRC"/>
    <property type="match status" value="1"/>
</dbReference>
<feature type="compositionally biased region" description="Polar residues" evidence="4">
    <location>
        <begin position="701"/>
        <end position="716"/>
    </location>
</feature>
<sequence length="728" mass="79998">MDTPDKTHIAATSSLSKFEDSPVFNYINSLSPIDPIKFVQTDHSFNSLSFTSPSSVFASPQIISHRESRLKSILSPDPLKPELPLYANGNKTSKVDSETVRVSDQCAEQLGGLTPKSSARGVTAELPNAIKCDFGSPASNLVSSDSIETSREREGACVPSSFAQSSKVNLRERQHFKNEVNLREICRIEQTEEAAGWDWVSLVSDVDVLYSSIIENNSEEEQDQETVDPGMTTFVSTVLQLPQDNATDLENMVSISPSGSCKLSEIREPITQSGEIGDLQDKDQAHDILSSSLQKKLVVTDSRAKVDEKGEKRGQSNSKQHKIRRRCLVFETGSHKKCSSLILSQSDCEVAHEDNRLVPSKSSVHSLSMLPGVGLHLNAVAATSKNGSFVKCKTLASARQLISMQSTMSSDSLTSSQNILIGSSALNSMEKVSDPCDNKVKVVENALQTSVSVGGEEDDQNSPRKKRFKQELVGESQVCKRCNCKRSKCLKLYCECFAAGLYCVEPCSCLDCFNKPMHEDTVLETRRLIESRNPLAFAPKVIRSADSATEFGDETNKTPASARHKRGCNCRRSSCLKKYCECFQGGVGCSVSCRCEGCQNAFGRKDGSEETEYKVEESEASEKNDSSDTIKKDEDEHADVPLIHPSIISRFSRGKRLRSSLLDVGPPPMPSTSLKLKTFDIFDSPNFQMRLQAIPEDETPQNHNSNCSPTSPNSKRLSPHHHRQPAGS</sequence>
<comment type="subcellular location">
    <subcellularLocation>
        <location evidence="1">Nucleus</location>
    </subcellularLocation>
</comment>
<dbReference type="InterPro" id="IPR033467">
    <property type="entry name" value="Tesmin/TSO1-like_CXC"/>
</dbReference>
<evidence type="ECO:0000256" key="2">
    <source>
        <dbReference type="ARBA" id="ARBA00007267"/>
    </source>
</evidence>
<dbReference type="InterPro" id="IPR005172">
    <property type="entry name" value="CRC"/>
</dbReference>
<dbReference type="AlphaFoldDB" id="A0AAD9TKH5"/>
<accession>A0AAD9TKH5</accession>
<dbReference type="PANTHER" id="PTHR46159">
    <property type="entry name" value="PROTEIN TESMIN/TSO1-LIKE CXC 2"/>
    <property type="match status" value="1"/>
</dbReference>
<gene>
    <name evidence="6" type="ORF">Ddye_025572</name>
</gene>
<dbReference type="SMART" id="SM01114">
    <property type="entry name" value="CXC"/>
    <property type="match status" value="2"/>
</dbReference>
<comment type="similarity">
    <text evidence="2">Belongs to the lin-54 family.</text>
</comment>
<protein>
    <recommendedName>
        <fullName evidence="5">CRC domain-containing protein</fullName>
    </recommendedName>
</protein>
<feature type="domain" description="CRC" evidence="5">
    <location>
        <begin position="478"/>
        <end position="603"/>
    </location>
</feature>
<keyword evidence="7" id="KW-1185">Reference proteome</keyword>
<evidence type="ECO:0000256" key="3">
    <source>
        <dbReference type="ARBA" id="ARBA00023242"/>
    </source>
</evidence>